<feature type="transmembrane region" description="Helical" evidence="7">
    <location>
        <begin position="235"/>
        <end position="257"/>
    </location>
</feature>
<dbReference type="InterPro" id="IPR004710">
    <property type="entry name" value="Bilac:Na_transpt"/>
</dbReference>
<evidence type="ECO:0000313" key="8">
    <source>
        <dbReference type="Proteomes" id="UP000695022"/>
    </source>
</evidence>
<keyword evidence="3 7" id="KW-0812">Transmembrane</keyword>
<dbReference type="RefSeq" id="XP_014670422.1">
    <property type="nucleotide sequence ID" value="XM_014814936.1"/>
</dbReference>
<keyword evidence="4" id="KW-0769">Symport</keyword>
<dbReference type="Proteomes" id="UP000695022">
    <property type="component" value="Unplaced"/>
</dbReference>
<organism evidence="8 9">
    <name type="scientific">Priapulus caudatus</name>
    <name type="common">Priapulid worm</name>
    <dbReference type="NCBI Taxonomy" id="37621"/>
    <lineage>
        <taxon>Eukaryota</taxon>
        <taxon>Metazoa</taxon>
        <taxon>Ecdysozoa</taxon>
        <taxon>Scalidophora</taxon>
        <taxon>Priapulida</taxon>
        <taxon>Priapulimorpha</taxon>
        <taxon>Priapulimorphida</taxon>
        <taxon>Priapulidae</taxon>
        <taxon>Priapulus</taxon>
    </lineage>
</organism>
<comment type="subcellular location">
    <subcellularLocation>
        <location evidence="1">Membrane</location>
        <topology evidence="1">Multi-pass membrane protein</topology>
    </subcellularLocation>
</comment>
<feature type="transmembrane region" description="Helical" evidence="7">
    <location>
        <begin position="200"/>
        <end position="223"/>
    </location>
</feature>
<accession>A0ABM1EE01</accession>
<dbReference type="Gene3D" id="1.20.1530.20">
    <property type="match status" value="1"/>
</dbReference>
<dbReference type="InterPro" id="IPR002657">
    <property type="entry name" value="BilAc:Na_symport/Acr3"/>
</dbReference>
<feature type="transmembrane region" description="Helical" evidence="7">
    <location>
        <begin position="301"/>
        <end position="323"/>
    </location>
</feature>
<protein>
    <submittedName>
        <fullName evidence="9">Ileal sodium/bile acid cotransporter-like</fullName>
    </submittedName>
</protein>
<feature type="transmembrane region" description="Helical" evidence="7">
    <location>
        <begin position="269"/>
        <end position="289"/>
    </location>
</feature>
<proteinExistence type="inferred from homology"/>
<evidence type="ECO:0000256" key="1">
    <source>
        <dbReference type="ARBA" id="ARBA00004141"/>
    </source>
</evidence>
<comment type="similarity">
    <text evidence="2">Belongs to the bile acid:sodium symporter (BASS) (TC 2.A.28) family.</text>
</comment>
<gene>
    <name evidence="9" type="primary">LOC106811349</name>
</gene>
<reference evidence="9" key="1">
    <citation type="submission" date="2025-08" db="UniProtKB">
        <authorList>
            <consortium name="RefSeq"/>
        </authorList>
    </citation>
    <scope>IDENTIFICATION</scope>
</reference>
<evidence type="ECO:0000256" key="3">
    <source>
        <dbReference type="ARBA" id="ARBA00022692"/>
    </source>
</evidence>
<name>A0ABM1EE01_PRICU</name>
<keyword evidence="8" id="KW-1185">Reference proteome</keyword>
<dbReference type="PANTHER" id="PTHR10361:SF28">
    <property type="entry name" value="P3 PROTEIN-RELATED"/>
    <property type="match status" value="1"/>
</dbReference>
<dbReference type="PANTHER" id="PTHR10361">
    <property type="entry name" value="SODIUM-BILE ACID COTRANSPORTER"/>
    <property type="match status" value="1"/>
</dbReference>
<dbReference type="Pfam" id="PF01758">
    <property type="entry name" value="SBF"/>
    <property type="match status" value="1"/>
</dbReference>
<evidence type="ECO:0000256" key="7">
    <source>
        <dbReference type="SAM" id="Phobius"/>
    </source>
</evidence>
<dbReference type="GeneID" id="106811349"/>
<keyword evidence="6 7" id="KW-0472">Membrane</keyword>
<evidence type="ECO:0000313" key="9">
    <source>
        <dbReference type="RefSeq" id="XP_014670422.1"/>
    </source>
</evidence>
<evidence type="ECO:0000256" key="6">
    <source>
        <dbReference type="ARBA" id="ARBA00023136"/>
    </source>
</evidence>
<dbReference type="InterPro" id="IPR038770">
    <property type="entry name" value="Na+/solute_symporter_sf"/>
</dbReference>
<evidence type="ECO:0000256" key="2">
    <source>
        <dbReference type="ARBA" id="ARBA00006528"/>
    </source>
</evidence>
<keyword evidence="5 7" id="KW-1133">Transmembrane helix</keyword>
<feature type="transmembrane region" description="Helical" evidence="7">
    <location>
        <begin position="362"/>
        <end position="386"/>
    </location>
</feature>
<keyword evidence="4" id="KW-0813">Transport</keyword>
<evidence type="ECO:0000256" key="5">
    <source>
        <dbReference type="ARBA" id="ARBA00022989"/>
    </source>
</evidence>
<sequence>MEFRDLLSELYHDMIPISGLERIDAMRMSVMDESLAALATWQYCRQYSKCVFLAPDTLDSFDFSSCADQILNCPFKRWHKLPQTYCSEVSSSFAYVPPGGDTLSPDIQVSWFSGNTWKPWMLAACGSERKNGIPRPLPKGQKSLSVLGDCFVATLEKMALEEEVTRMISSPKAIGMLVIATTPGGAFSNMFSYWSDGDVPLSVCMTGVSTLAAMGMMPLNLLIYGRFWSSAGFSIPYSTMALGMLSLIIPVVVGMLIKRFLPKLAPYVTKFGSLMTGPVVFIFVVLQILIYKDLFNVSWQVYFGAAFGPVMGLSFGFIVGAIARLPWAQCRTVALETGCQNVPLAITLILVSFPQDFVNNAIFVPIVYALCSCVFSLAVVGGWLAYKRWVVSKTAHAQPGKVTQGDYTLTDVSEKQQNVDNGV</sequence>
<evidence type="ECO:0000256" key="4">
    <source>
        <dbReference type="ARBA" id="ARBA00022847"/>
    </source>
</evidence>
<feature type="transmembrane region" description="Helical" evidence="7">
    <location>
        <begin position="173"/>
        <end position="194"/>
    </location>
</feature>